<dbReference type="AlphaFoldDB" id="J9D7W9"/>
<reference evidence="1 2" key="1">
    <citation type="submission" date="2011-08" db="EMBL/GenBank/DDBJ databases">
        <authorList>
            <person name="Liu Z.J."/>
            <person name="Shi F.L."/>
            <person name="Lu J.Q."/>
            <person name="Li M."/>
            <person name="Wang Z.L."/>
        </authorList>
    </citation>
    <scope>NUCLEOTIDE SEQUENCE [LARGE SCALE GENOMIC DNA]</scope>
    <source>
        <strain evidence="1 2">USNM 41457</strain>
    </source>
</reference>
<dbReference type="HOGENOM" id="CLU_913829_0_0_1"/>
<proteinExistence type="predicted"/>
<protein>
    <submittedName>
        <fullName evidence="1">Uncharacterized protein</fullName>
    </submittedName>
</protein>
<dbReference type="InParanoid" id="J9D7W9"/>
<organism evidence="1 2">
    <name type="scientific">Edhazardia aedis (strain USNM 41457)</name>
    <name type="common">Microsporidian parasite</name>
    <dbReference type="NCBI Taxonomy" id="1003232"/>
    <lineage>
        <taxon>Eukaryota</taxon>
        <taxon>Fungi</taxon>
        <taxon>Fungi incertae sedis</taxon>
        <taxon>Microsporidia</taxon>
        <taxon>Edhazardia</taxon>
    </lineage>
</organism>
<evidence type="ECO:0000313" key="2">
    <source>
        <dbReference type="Proteomes" id="UP000003163"/>
    </source>
</evidence>
<accession>J9D7W9</accession>
<dbReference type="VEuPathDB" id="MicrosporidiaDB:EDEG_02101"/>
<name>J9D7W9_EDHAE</name>
<sequence length="305" mass="36291">KYPKIETSYLSKYLNIIRKFKNNSKKHKLYIENIYKVEFYPDIINCINNLSVESIQRIVNFKRYIHKFFKNEQKSAKQLIDLYTKIKMIESLCKNDAENTKDNGNDENTKCSIKFSNIMKKLNIDSKDLQNHINGMYLDFKNSQNALCKKKNSNNCKNRKINDFRQNNYRSNHNKHNNIHENKIDSISIDKNTNINNANNNSINDYANNNNRIGKIINNEHIANKILPTVDSVFKTPIILIKYFANILKKMVKLKTKIIRKLEKCFKEETTQLHKKYSKYISKYFQTCTKHSHTMQQLKKELIRF</sequence>
<dbReference type="EMBL" id="AFBI03000034">
    <property type="protein sequence ID" value="EJW03589.1"/>
    <property type="molecule type" value="Genomic_DNA"/>
</dbReference>
<keyword evidence="2" id="KW-1185">Reference proteome</keyword>
<dbReference type="Proteomes" id="UP000003163">
    <property type="component" value="Unassembled WGS sequence"/>
</dbReference>
<comment type="caution">
    <text evidence="1">The sequence shown here is derived from an EMBL/GenBank/DDBJ whole genome shotgun (WGS) entry which is preliminary data.</text>
</comment>
<evidence type="ECO:0000313" key="1">
    <source>
        <dbReference type="EMBL" id="EJW03589.1"/>
    </source>
</evidence>
<gene>
    <name evidence="1" type="ORF">EDEG_02101</name>
</gene>
<reference evidence="2" key="2">
    <citation type="submission" date="2015-07" db="EMBL/GenBank/DDBJ databases">
        <title>Contrasting host-pathogen interactions and genome evolution in two generalist and specialist microsporidian pathogens of mosquitoes.</title>
        <authorList>
            <consortium name="The Broad Institute Genomics Platform"/>
            <consortium name="The Broad Institute Genome Sequencing Center for Infectious Disease"/>
            <person name="Cuomo C.A."/>
            <person name="Sanscrainte N.D."/>
            <person name="Goldberg J.M."/>
            <person name="Heiman D."/>
            <person name="Young S."/>
            <person name="Zeng Q."/>
            <person name="Becnel J.J."/>
            <person name="Birren B.W."/>
        </authorList>
    </citation>
    <scope>NUCLEOTIDE SEQUENCE [LARGE SCALE GENOMIC DNA]</scope>
    <source>
        <strain evidence="2">USNM 41457</strain>
    </source>
</reference>
<feature type="non-terminal residue" evidence="1">
    <location>
        <position position="1"/>
    </location>
</feature>